<gene>
    <name evidence="1" type="ORF">UFOVP29_234</name>
</gene>
<reference evidence="1" key="1">
    <citation type="submission" date="2020-04" db="EMBL/GenBank/DDBJ databases">
        <authorList>
            <person name="Chiriac C."/>
            <person name="Salcher M."/>
            <person name="Ghai R."/>
            <person name="Kavagutti S V."/>
        </authorList>
    </citation>
    <scope>NUCLEOTIDE SEQUENCE</scope>
</reference>
<accession>A0A6J5KNZ6</accession>
<sequence>MGRPVNHRYIGNGSVLNYPVLRPWVQLQGVQGAAWMLRQTGSNKFYCQQISTGYTGVCEFVNSIVQNNQMTLSYHNIDSTITGRVARLTNLLVRDFHGGSLPWTLHSAWLAHDTLNCVYISDNSQEP</sequence>
<name>A0A6J5KNZ6_9CAUD</name>
<protein>
    <submittedName>
        <fullName evidence="1">Uncharacterized protein</fullName>
    </submittedName>
</protein>
<evidence type="ECO:0000313" key="1">
    <source>
        <dbReference type="EMBL" id="CAB4123075.1"/>
    </source>
</evidence>
<dbReference type="EMBL" id="LR796167">
    <property type="protein sequence ID" value="CAB4123075.1"/>
    <property type="molecule type" value="Genomic_DNA"/>
</dbReference>
<proteinExistence type="predicted"/>
<organism evidence="1">
    <name type="scientific">uncultured Caudovirales phage</name>
    <dbReference type="NCBI Taxonomy" id="2100421"/>
    <lineage>
        <taxon>Viruses</taxon>
        <taxon>Duplodnaviria</taxon>
        <taxon>Heunggongvirae</taxon>
        <taxon>Uroviricota</taxon>
        <taxon>Caudoviricetes</taxon>
        <taxon>Peduoviridae</taxon>
        <taxon>Maltschvirus</taxon>
        <taxon>Maltschvirus maltsch</taxon>
    </lineage>
</organism>